<evidence type="ECO:0000313" key="1">
    <source>
        <dbReference type="EMBL" id="VEL40203.1"/>
    </source>
</evidence>
<dbReference type="Proteomes" id="UP000784294">
    <property type="component" value="Unassembled WGS sequence"/>
</dbReference>
<evidence type="ECO:0000313" key="2">
    <source>
        <dbReference type="Proteomes" id="UP000784294"/>
    </source>
</evidence>
<gene>
    <name evidence="1" type="ORF">PXEA_LOCUS33643</name>
</gene>
<reference evidence="1" key="1">
    <citation type="submission" date="2018-11" db="EMBL/GenBank/DDBJ databases">
        <authorList>
            <consortium name="Pathogen Informatics"/>
        </authorList>
    </citation>
    <scope>NUCLEOTIDE SEQUENCE</scope>
</reference>
<keyword evidence="2" id="KW-1185">Reference proteome</keyword>
<protein>
    <submittedName>
        <fullName evidence="1">Uncharacterized protein</fullName>
    </submittedName>
</protein>
<organism evidence="1 2">
    <name type="scientific">Protopolystoma xenopodis</name>
    <dbReference type="NCBI Taxonomy" id="117903"/>
    <lineage>
        <taxon>Eukaryota</taxon>
        <taxon>Metazoa</taxon>
        <taxon>Spiralia</taxon>
        <taxon>Lophotrochozoa</taxon>
        <taxon>Platyhelminthes</taxon>
        <taxon>Monogenea</taxon>
        <taxon>Polyopisthocotylea</taxon>
        <taxon>Polystomatidea</taxon>
        <taxon>Polystomatidae</taxon>
        <taxon>Protopolystoma</taxon>
    </lineage>
</organism>
<dbReference type="AlphaFoldDB" id="A0A3S5AXK3"/>
<dbReference type="EMBL" id="CAAALY010264035">
    <property type="protein sequence ID" value="VEL40203.1"/>
    <property type="molecule type" value="Genomic_DNA"/>
</dbReference>
<accession>A0A3S5AXK3</accession>
<name>A0A3S5AXK3_9PLAT</name>
<sequence>MGHITHRTEAEKERHEAIVVCFNLDPHLGWSAFGHCFTHACLIRHLMKICTSRFPGWLGHIRLKLESRRDFPSIRLRLELESNWMPPFSPQSVSASSRSVTSILHFCRSNHFPFYRFQQLTQLNV</sequence>
<proteinExistence type="predicted"/>
<comment type="caution">
    <text evidence="1">The sequence shown here is derived from an EMBL/GenBank/DDBJ whole genome shotgun (WGS) entry which is preliminary data.</text>
</comment>